<feature type="region of interest" description="Disordered" evidence="1">
    <location>
        <begin position="146"/>
        <end position="168"/>
    </location>
</feature>
<organism evidence="2 3">
    <name type="scientific">Tetradesmus obliquus</name>
    <name type="common">Green alga</name>
    <name type="synonym">Acutodesmus obliquus</name>
    <dbReference type="NCBI Taxonomy" id="3088"/>
    <lineage>
        <taxon>Eukaryota</taxon>
        <taxon>Viridiplantae</taxon>
        <taxon>Chlorophyta</taxon>
        <taxon>core chlorophytes</taxon>
        <taxon>Chlorophyceae</taxon>
        <taxon>CS clade</taxon>
        <taxon>Sphaeropleales</taxon>
        <taxon>Scenedesmaceae</taxon>
        <taxon>Tetradesmus</taxon>
    </lineage>
</organism>
<keyword evidence="3" id="KW-1185">Reference proteome</keyword>
<proteinExistence type="predicted"/>
<reference evidence="2 3" key="1">
    <citation type="submission" date="2016-10" db="EMBL/GenBank/DDBJ databases">
        <authorList>
            <person name="Cai Z."/>
        </authorList>
    </citation>
    <scope>NUCLEOTIDE SEQUENCE [LARGE SCALE GENOMIC DNA]</scope>
</reference>
<sequence length="168" mass="20442">MGRSHFTFRGLRSLMQLKGLCGFAISRYTCLFRGVRSSDADEYNDIAAFQGCDDPKAANAAGEQHQREIDEQRRENDDKQHKIDEQRRENDGKQRKIEKQEYDIGWQQHEIVELQRMVVDQHGEIIDQQREIADLQQEVRRLRQQKRYRQQEQWDEDWYEHRHSRRRR</sequence>
<dbReference type="Proteomes" id="UP000256970">
    <property type="component" value="Unassembled WGS sequence"/>
</dbReference>
<protein>
    <submittedName>
        <fullName evidence="2">Uncharacterized protein</fullName>
    </submittedName>
</protein>
<evidence type="ECO:0000313" key="2">
    <source>
        <dbReference type="EMBL" id="SZX63610.1"/>
    </source>
</evidence>
<name>A0A383VFA5_TETOB</name>
<accession>A0A383VFA5</accession>
<feature type="compositionally biased region" description="Basic and acidic residues" evidence="1">
    <location>
        <begin position="64"/>
        <end position="101"/>
    </location>
</feature>
<feature type="region of interest" description="Disordered" evidence="1">
    <location>
        <begin position="55"/>
        <end position="101"/>
    </location>
</feature>
<dbReference type="AlphaFoldDB" id="A0A383VFA5"/>
<evidence type="ECO:0000313" key="3">
    <source>
        <dbReference type="Proteomes" id="UP000256970"/>
    </source>
</evidence>
<evidence type="ECO:0000256" key="1">
    <source>
        <dbReference type="SAM" id="MobiDB-lite"/>
    </source>
</evidence>
<dbReference type="EMBL" id="FNXT01000334">
    <property type="protein sequence ID" value="SZX63610.1"/>
    <property type="molecule type" value="Genomic_DNA"/>
</dbReference>
<gene>
    <name evidence="2" type="ORF">BQ4739_LOCUS4166</name>
</gene>